<comment type="caution">
    <text evidence="8">The sequence shown here is derived from an EMBL/GenBank/DDBJ whole genome shotgun (WGS) entry which is preliminary data.</text>
</comment>
<accession>A0A1Y1VPE8</accession>
<keyword evidence="9" id="KW-1185">Reference proteome</keyword>
<evidence type="ECO:0000256" key="6">
    <source>
        <dbReference type="PROSITE-ProRule" id="PRU01015"/>
    </source>
</evidence>
<dbReference type="GO" id="GO:0035242">
    <property type="term" value="F:protein-arginine omega-N asymmetric methyltransferase activity"/>
    <property type="evidence" value="ECO:0007669"/>
    <property type="project" value="UniProtKB-EC"/>
</dbReference>
<dbReference type="PANTHER" id="PTHR11006:SF53">
    <property type="entry name" value="PROTEIN ARGININE N-METHYLTRANSFERASE 3"/>
    <property type="match status" value="1"/>
</dbReference>
<dbReference type="AlphaFoldDB" id="A0A1Y1VPE8"/>
<dbReference type="InterPro" id="IPR029063">
    <property type="entry name" value="SAM-dependent_MTases_sf"/>
</dbReference>
<organism evidence="8 9">
    <name type="scientific">Piromyces finnis</name>
    <dbReference type="NCBI Taxonomy" id="1754191"/>
    <lineage>
        <taxon>Eukaryota</taxon>
        <taxon>Fungi</taxon>
        <taxon>Fungi incertae sedis</taxon>
        <taxon>Chytridiomycota</taxon>
        <taxon>Chytridiomycota incertae sedis</taxon>
        <taxon>Neocallimastigomycetes</taxon>
        <taxon>Neocallimastigales</taxon>
        <taxon>Neocallimastigaceae</taxon>
        <taxon>Piromyces</taxon>
    </lineage>
</organism>
<keyword evidence="2 6" id="KW-0489">Methyltransferase</keyword>
<dbReference type="InterPro" id="IPR055135">
    <property type="entry name" value="PRMT_dom"/>
</dbReference>
<dbReference type="GO" id="GO:0042254">
    <property type="term" value="P:ribosome biogenesis"/>
    <property type="evidence" value="ECO:0007669"/>
    <property type="project" value="EnsemblFungi"/>
</dbReference>
<gene>
    <name evidence="8" type="ORF">BCR36DRAFT_269993</name>
</gene>
<dbReference type="STRING" id="1754191.A0A1Y1VPE8"/>
<keyword evidence="4 6" id="KW-0949">S-adenosyl-L-methionine</keyword>
<comment type="catalytic activity">
    <reaction evidence="5">
        <text>L-arginyl-[protein] + S-adenosyl-L-methionine = N(omega)-methyl-L-arginyl-[protein] + S-adenosyl-L-homocysteine + H(+)</text>
        <dbReference type="Rhea" id="RHEA:48100"/>
        <dbReference type="Rhea" id="RHEA-COMP:10532"/>
        <dbReference type="Rhea" id="RHEA-COMP:11990"/>
        <dbReference type="ChEBI" id="CHEBI:15378"/>
        <dbReference type="ChEBI" id="CHEBI:29965"/>
        <dbReference type="ChEBI" id="CHEBI:57856"/>
        <dbReference type="ChEBI" id="CHEBI:59789"/>
        <dbReference type="ChEBI" id="CHEBI:65280"/>
    </reaction>
    <physiologicalReaction direction="left-to-right" evidence="5">
        <dbReference type="Rhea" id="RHEA:48101"/>
    </physiologicalReaction>
</comment>
<evidence type="ECO:0000259" key="7">
    <source>
        <dbReference type="Pfam" id="PF22528"/>
    </source>
</evidence>
<dbReference type="GO" id="GO:0032259">
    <property type="term" value="P:methylation"/>
    <property type="evidence" value="ECO:0007669"/>
    <property type="project" value="UniProtKB-KW"/>
</dbReference>
<evidence type="ECO:0000256" key="3">
    <source>
        <dbReference type="ARBA" id="ARBA00022679"/>
    </source>
</evidence>
<dbReference type="CDD" id="cd02440">
    <property type="entry name" value="AdoMet_MTases"/>
    <property type="match status" value="1"/>
</dbReference>
<feature type="domain" description="Protein arginine N-methyltransferase" evidence="7">
    <location>
        <begin position="146"/>
        <end position="305"/>
    </location>
</feature>
<dbReference type="Pfam" id="PF06325">
    <property type="entry name" value="PrmA"/>
    <property type="match status" value="1"/>
</dbReference>
<proteinExistence type="predicted"/>
<dbReference type="Pfam" id="PF22528">
    <property type="entry name" value="PRMT_C"/>
    <property type="match status" value="1"/>
</dbReference>
<reference evidence="8 9" key="1">
    <citation type="submission" date="2016-08" db="EMBL/GenBank/DDBJ databases">
        <title>Genomes of anaerobic fungi encode conserved fungal cellulosomes for biomass hydrolysis.</title>
        <authorList>
            <consortium name="DOE Joint Genome Institute"/>
            <person name="Haitjema C.H."/>
            <person name="Gilmore S.P."/>
            <person name="Henske J.K."/>
            <person name="Solomon K.V."/>
            <person name="De Groot R."/>
            <person name="Kuo A."/>
            <person name="Mondo S.J."/>
            <person name="Salamov A.A."/>
            <person name="Labutti K."/>
            <person name="Zhao Z."/>
            <person name="Chiniquy J."/>
            <person name="Barry K."/>
            <person name="Brewer H.M."/>
            <person name="Purvine S.O."/>
            <person name="Wright A.T."/>
            <person name="Boxma B."/>
            <person name="Van Alen T."/>
            <person name="Hackstein J.H."/>
            <person name="Baker S.E."/>
            <person name="Grigoriev I.V."/>
            <person name="O'Malley M.A."/>
        </authorList>
    </citation>
    <scope>NUCLEOTIDE SEQUENCE [LARGE SCALE GENOMIC DNA]</scope>
    <source>
        <strain evidence="9">finn</strain>
    </source>
</reference>
<dbReference type="PROSITE" id="PS51678">
    <property type="entry name" value="SAM_MT_PRMT"/>
    <property type="match status" value="1"/>
</dbReference>
<dbReference type="GO" id="GO:0042054">
    <property type="term" value="F:histone methyltransferase activity"/>
    <property type="evidence" value="ECO:0007669"/>
    <property type="project" value="TreeGrafter"/>
</dbReference>
<dbReference type="FunFam" id="3.40.50.150:FF:000003">
    <property type="entry name" value="Blast:Protein arginine N-methyltransferase 1"/>
    <property type="match status" value="1"/>
</dbReference>
<dbReference type="Gene3D" id="2.70.160.11">
    <property type="entry name" value="Hnrnp arginine n-methyltransferase1"/>
    <property type="match status" value="1"/>
</dbReference>
<evidence type="ECO:0000256" key="1">
    <source>
        <dbReference type="ARBA" id="ARBA00011925"/>
    </source>
</evidence>
<keyword evidence="3 6" id="KW-0808">Transferase</keyword>
<dbReference type="OrthoDB" id="7848332at2759"/>
<evidence type="ECO:0000256" key="4">
    <source>
        <dbReference type="ARBA" id="ARBA00022691"/>
    </source>
</evidence>
<dbReference type="InterPro" id="IPR025799">
    <property type="entry name" value="Arg_MeTrfase"/>
</dbReference>
<protein>
    <recommendedName>
        <fullName evidence="1">type I protein arginine methyltransferase</fullName>
        <ecNumber evidence="1">2.1.1.319</ecNumber>
    </recommendedName>
</protein>
<dbReference type="Gene3D" id="3.40.50.150">
    <property type="entry name" value="Vaccinia Virus protein VP39"/>
    <property type="match status" value="1"/>
</dbReference>
<dbReference type="PANTHER" id="PTHR11006">
    <property type="entry name" value="PROTEIN ARGININE N-METHYLTRANSFERASE"/>
    <property type="match status" value="1"/>
</dbReference>
<feature type="non-terminal residue" evidence="8">
    <location>
        <position position="1"/>
    </location>
</feature>
<dbReference type="EMBL" id="MCFH01000001">
    <property type="protein sequence ID" value="ORX61130.1"/>
    <property type="molecule type" value="Genomic_DNA"/>
</dbReference>
<reference evidence="8 9" key="2">
    <citation type="submission" date="2016-08" db="EMBL/GenBank/DDBJ databases">
        <title>Pervasive Adenine N6-methylation of Active Genes in Fungi.</title>
        <authorList>
            <consortium name="DOE Joint Genome Institute"/>
            <person name="Mondo S.J."/>
            <person name="Dannebaum R.O."/>
            <person name="Kuo R.C."/>
            <person name="Labutti K."/>
            <person name="Haridas S."/>
            <person name="Kuo A."/>
            <person name="Salamov A."/>
            <person name="Ahrendt S.R."/>
            <person name="Lipzen A."/>
            <person name="Sullivan W."/>
            <person name="Andreopoulos W.B."/>
            <person name="Clum A."/>
            <person name="Lindquist E."/>
            <person name="Daum C."/>
            <person name="Ramamoorthy G.K."/>
            <person name="Gryganskyi A."/>
            <person name="Culley D."/>
            <person name="Magnuson J.K."/>
            <person name="James T.Y."/>
            <person name="O'Malley M.A."/>
            <person name="Stajich J.E."/>
            <person name="Spatafora J.W."/>
            <person name="Visel A."/>
            <person name="Grigoriev I.V."/>
        </authorList>
    </citation>
    <scope>NUCLEOTIDE SEQUENCE [LARGE SCALE GENOMIC DNA]</scope>
    <source>
        <strain evidence="9">finn</strain>
    </source>
</reference>
<evidence type="ECO:0000313" key="8">
    <source>
        <dbReference type="EMBL" id="ORX61130.1"/>
    </source>
</evidence>
<evidence type="ECO:0000256" key="2">
    <source>
        <dbReference type="ARBA" id="ARBA00022603"/>
    </source>
</evidence>
<sequence length="306" mass="35044">DFYFTSYDNSDIHIQMLQDSVRTSSYRDFFYNNKSFFKGKVVLDVGCGTGILSMFAAKAGAKKVYSVDNSAIIAKAKQNVKENGLDNIITLFYGQIEDIVLPEKVDVIVSEWMGYFLLFEGMLDSVIKARDKWLVDGGIMGPSDTSIILSLIEDEDWVNTYYNYWNDVYGFKMTSMKKEYIMDGQVFIMNPESIVTDEVTVKAWDLNKATIEDLSFTSEFKFTCTKNSRVHGVCGYFDITFKNPNEPTFENVYFSTSLLKKPTHWKQCTFILEKPFDVKQGEVIQGTITVGRLKRNVRNLKVDLSL</sequence>
<dbReference type="SUPFAM" id="SSF53335">
    <property type="entry name" value="S-adenosyl-L-methionine-dependent methyltransferases"/>
    <property type="match status" value="1"/>
</dbReference>
<dbReference type="Proteomes" id="UP000193719">
    <property type="component" value="Unassembled WGS sequence"/>
</dbReference>
<name>A0A1Y1VPE8_9FUNG</name>
<dbReference type="EC" id="2.1.1.319" evidence="1"/>
<evidence type="ECO:0000313" key="9">
    <source>
        <dbReference type="Proteomes" id="UP000193719"/>
    </source>
</evidence>
<dbReference type="GO" id="GO:0005634">
    <property type="term" value="C:nucleus"/>
    <property type="evidence" value="ECO:0007669"/>
    <property type="project" value="TreeGrafter"/>
</dbReference>
<feature type="non-terminal residue" evidence="8">
    <location>
        <position position="306"/>
    </location>
</feature>
<evidence type="ECO:0000256" key="5">
    <source>
        <dbReference type="ARBA" id="ARBA00049303"/>
    </source>
</evidence>
<dbReference type="GO" id="GO:0043022">
    <property type="term" value="F:ribosome binding"/>
    <property type="evidence" value="ECO:0007669"/>
    <property type="project" value="EnsemblFungi"/>
</dbReference>
<dbReference type="GO" id="GO:0005737">
    <property type="term" value="C:cytoplasm"/>
    <property type="evidence" value="ECO:0007669"/>
    <property type="project" value="EnsemblFungi"/>
</dbReference>